<keyword evidence="3" id="KW-0833">Ubl conjugation pathway</keyword>
<evidence type="ECO:0000256" key="5">
    <source>
        <dbReference type="SAM" id="MobiDB-lite"/>
    </source>
</evidence>
<sequence length="575" mass="63592">MAASMEKSNSLNLAMERTGQWVFSQDVPTDVVIEVGDASFNLHKFMLVAKSNYIRELVMEEPDLARIDLSDIPGGPEAFEKAAKFCYGVNFEITVHNAAALRCAAEYLQMTDEYCCDDDNLAGRTEDFLSQVALRSLSGAVVVLKSCEDLLPAAEDLDIVKRCVDVASAKAKYEANFPSRSPPNWWTEELSILDISSFNKIITAMKSLGAKPLTVASAIITYTEKSLHNLVRDHSGNGAEKSSDPDVKIRQRDLLSSIVALMPVEKAVFPINFLCCLLRSAIFLRCANSCKNEIENRFCSYYRISAVLDHVTVDDLMILTVSYDGGRLLDLESVRRILAGFVKNENSVGVFGGGSGEVSTAAMLRVAKTVDVYLGEIGGYEELSISKFNGIANLVPKAARKTDDDLYRATDIFLKAHPNLDEIEREKACSVMDPLKLSYEARVHASQNKRLPLQILLHALYYDQLKLRSGVDDRASVQNAVTTRSQVQADVSLVRENEALRSELMKMKMYVTDLKKNQGTPSSSKGGGARKPTFFSSVGKTLGKLNPFRHGSKDTSNIEDVVDTTKPRRRRFSIS</sequence>
<evidence type="ECO:0000256" key="2">
    <source>
        <dbReference type="ARBA" id="ARBA00022553"/>
    </source>
</evidence>
<dbReference type="InterPro" id="IPR043454">
    <property type="entry name" value="NPH3/RPT2-like"/>
</dbReference>
<dbReference type="Proteomes" id="UP000823749">
    <property type="component" value="Chromosome 13"/>
</dbReference>
<evidence type="ECO:0000256" key="4">
    <source>
        <dbReference type="PROSITE-ProRule" id="PRU00982"/>
    </source>
</evidence>
<evidence type="ECO:0000313" key="9">
    <source>
        <dbReference type="Proteomes" id="UP000823749"/>
    </source>
</evidence>
<dbReference type="PANTHER" id="PTHR32370">
    <property type="entry name" value="OS12G0117600 PROTEIN"/>
    <property type="match status" value="1"/>
</dbReference>
<dbReference type="SUPFAM" id="SSF54695">
    <property type="entry name" value="POZ domain"/>
    <property type="match status" value="1"/>
</dbReference>
<evidence type="ECO:0000313" key="8">
    <source>
        <dbReference type="EMBL" id="KAG5514928.1"/>
    </source>
</evidence>
<comment type="pathway">
    <text evidence="1">Protein modification; protein ubiquitination.</text>
</comment>
<keyword evidence="2" id="KW-0597">Phosphoprotein</keyword>
<dbReference type="InterPro" id="IPR011333">
    <property type="entry name" value="SKP1/BTB/POZ_sf"/>
</dbReference>
<organism evidence="8 9">
    <name type="scientific">Rhododendron griersonianum</name>
    <dbReference type="NCBI Taxonomy" id="479676"/>
    <lineage>
        <taxon>Eukaryota</taxon>
        <taxon>Viridiplantae</taxon>
        <taxon>Streptophyta</taxon>
        <taxon>Embryophyta</taxon>
        <taxon>Tracheophyta</taxon>
        <taxon>Spermatophyta</taxon>
        <taxon>Magnoliopsida</taxon>
        <taxon>eudicotyledons</taxon>
        <taxon>Gunneridae</taxon>
        <taxon>Pentapetalae</taxon>
        <taxon>asterids</taxon>
        <taxon>Ericales</taxon>
        <taxon>Ericaceae</taxon>
        <taxon>Ericoideae</taxon>
        <taxon>Rhodoreae</taxon>
        <taxon>Rhododendron</taxon>
    </lineage>
</organism>
<feature type="domain" description="BTB" evidence="6">
    <location>
        <begin position="29"/>
        <end position="95"/>
    </location>
</feature>
<evidence type="ECO:0000256" key="3">
    <source>
        <dbReference type="ARBA" id="ARBA00022786"/>
    </source>
</evidence>
<comment type="similarity">
    <text evidence="4">Belongs to the NPH3 family.</text>
</comment>
<feature type="domain" description="NPH3" evidence="7">
    <location>
        <begin position="184"/>
        <end position="466"/>
    </location>
</feature>
<reference evidence="8 9" key="1">
    <citation type="submission" date="2020-08" db="EMBL/GenBank/DDBJ databases">
        <title>Plant Genome Project.</title>
        <authorList>
            <person name="Zhang R.-G."/>
        </authorList>
    </citation>
    <scope>NUCLEOTIDE SEQUENCE [LARGE SCALE GENOMIC DNA]</scope>
    <source>
        <strain evidence="8">WSP0</strain>
        <tissue evidence="8">Leaf</tissue>
    </source>
</reference>
<dbReference type="FunFam" id="3.30.710.10:FF:000168">
    <property type="entry name" value="BTB/POZ domain-containing protein At1g03010"/>
    <property type="match status" value="1"/>
</dbReference>
<accession>A0AAV6HLN5</accession>
<name>A0AAV6HLN5_9ERIC</name>
<evidence type="ECO:0000259" key="6">
    <source>
        <dbReference type="PROSITE" id="PS50097"/>
    </source>
</evidence>
<dbReference type="PROSITE" id="PS50097">
    <property type="entry name" value="BTB"/>
    <property type="match status" value="1"/>
</dbReference>
<dbReference type="Pfam" id="PF03000">
    <property type="entry name" value="NPH3"/>
    <property type="match status" value="1"/>
</dbReference>
<keyword evidence="9" id="KW-1185">Reference proteome</keyword>
<protein>
    <recommendedName>
        <fullName evidence="10">Root phototropism protein 2</fullName>
    </recommendedName>
</protein>
<evidence type="ECO:0008006" key="10">
    <source>
        <dbReference type="Google" id="ProtNLM"/>
    </source>
</evidence>
<evidence type="ECO:0000259" key="7">
    <source>
        <dbReference type="PROSITE" id="PS51649"/>
    </source>
</evidence>
<feature type="region of interest" description="Disordered" evidence="5">
    <location>
        <begin position="545"/>
        <end position="575"/>
    </location>
</feature>
<dbReference type="Gene3D" id="3.30.710.10">
    <property type="entry name" value="Potassium Channel Kv1.1, Chain A"/>
    <property type="match status" value="1"/>
</dbReference>
<dbReference type="AlphaFoldDB" id="A0AAV6HLN5"/>
<proteinExistence type="inferred from homology"/>
<comment type="caution">
    <text evidence="8">The sequence shown here is derived from an EMBL/GenBank/DDBJ whole genome shotgun (WGS) entry which is preliminary data.</text>
</comment>
<evidence type="ECO:0000256" key="1">
    <source>
        <dbReference type="ARBA" id="ARBA00004906"/>
    </source>
</evidence>
<gene>
    <name evidence="8" type="ORF">RHGRI_036091</name>
</gene>
<dbReference type="InterPro" id="IPR000210">
    <property type="entry name" value="BTB/POZ_dom"/>
</dbReference>
<dbReference type="InterPro" id="IPR027356">
    <property type="entry name" value="NPH3_dom"/>
</dbReference>
<dbReference type="Pfam" id="PF00651">
    <property type="entry name" value="BTB"/>
    <property type="match status" value="1"/>
</dbReference>
<dbReference type="EMBL" id="JACTNZ010000013">
    <property type="protein sequence ID" value="KAG5514928.1"/>
    <property type="molecule type" value="Genomic_DNA"/>
</dbReference>
<dbReference type="SMART" id="SM00225">
    <property type="entry name" value="BTB"/>
    <property type="match status" value="1"/>
</dbReference>
<dbReference type="PROSITE" id="PS51649">
    <property type="entry name" value="NPH3"/>
    <property type="match status" value="1"/>
</dbReference>